<organism evidence="2 3">
    <name type="scientific">Sedimentitalea xiamensis</name>
    <dbReference type="NCBI Taxonomy" id="3050037"/>
    <lineage>
        <taxon>Bacteria</taxon>
        <taxon>Pseudomonadati</taxon>
        <taxon>Pseudomonadota</taxon>
        <taxon>Alphaproteobacteria</taxon>
        <taxon>Rhodobacterales</taxon>
        <taxon>Paracoccaceae</taxon>
        <taxon>Sedimentitalea</taxon>
    </lineage>
</organism>
<proteinExistence type="predicted"/>
<accession>A0ABT7FGD4</accession>
<dbReference type="Proteomes" id="UP001227126">
    <property type="component" value="Unassembled WGS sequence"/>
</dbReference>
<evidence type="ECO:0000313" key="2">
    <source>
        <dbReference type="EMBL" id="MDK3074168.1"/>
    </source>
</evidence>
<sequence>MENDGTFREHYQGRFARTPATVEKTAEFGHQGRLQRRQCRNQRSPKGIK</sequence>
<gene>
    <name evidence="2" type="ORF">QO034_13695</name>
</gene>
<feature type="region of interest" description="Disordered" evidence="1">
    <location>
        <begin position="23"/>
        <end position="49"/>
    </location>
</feature>
<reference evidence="2 3" key="1">
    <citation type="submission" date="2023-05" db="EMBL/GenBank/DDBJ databases">
        <title>Sedimentitalea sp. nov. JM2-8.</title>
        <authorList>
            <person name="Huang J."/>
        </authorList>
    </citation>
    <scope>NUCLEOTIDE SEQUENCE [LARGE SCALE GENOMIC DNA]</scope>
    <source>
        <strain evidence="2 3">JM2-8</strain>
    </source>
</reference>
<evidence type="ECO:0000313" key="3">
    <source>
        <dbReference type="Proteomes" id="UP001227126"/>
    </source>
</evidence>
<dbReference type="RefSeq" id="WP_284486141.1">
    <property type="nucleotide sequence ID" value="NZ_JASNJE010000016.1"/>
</dbReference>
<keyword evidence="3" id="KW-1185">Reference proteome</keyword>
<protein>
    <submittedName>
        <fullName evidence="2">Uncharacterized protein</fullName>
    </submittedName>
</protein>
<name>A0ABT7FGD4_9RHOB</name>
<comment type="caution">
    <text evidence="2">The sequence shown here is derived from an EMBL/GenBank/DDBJ whole genome shotgun (WGS) entry which is preliminary data.</text>
</comment>
<dbReference type="EMBL" id="JASNJE010000016">
    <property type="protein sequence ID" value="MDK3074168.1"/>
    <property type="molecule type" value="Genomic_DNA"/>
</dbReference>
<evidence type="ECO:0000256" key="1">
    <source>
        <dbReference type="SAM" id="MobiDB-lite"/>
    </source>
</evidence>